<evidence type="ECO:0000313" key="1">
    <source>
        <dbReference type="Ensembl" id="ENSMLEP00000005758.1"/>
    </source>
</evidence>
<reference evidence="1" key="2">
    <citation type="submission" date="2025-09" db="UniProtKB">
        <authorList>
            <consortium name="Ensembl"/>
        </authorList>
    </citation>
    <scope>IDENTIFICATION</scope>
</reference>
<protein>
    <submittedName>
        <fullName evidence="1">Uncharacterized protein</fullName>
    </submittedName>
</protein>
<dbReference type="AlphaFoldDB" id="A0A2K5XR34"/>
<dbReference type="OMA" id="CISGGEH"/>
<accession>A0A2K5XR34</accession>
<dbReference type="Proteomes" id="UP000233140">
    <property type="component" value="Unassembled WGS sequence"/>
</dbReference>
<dbReference type="Ensembl" id="ENSMLET00000027329.1">
    <property type="protein sequence ID" value="ENSMLEP00000005758.1"/>
    <property type="gene ID" value="ENSMLEG00000024978.1"/>
</dbReference>
<reference evidence="1" key="1">
    <citation type="submission" date="2025-08" db="UniProtKB">
        <authorList>
            <consortium name="Ensembl"/>
        </authorList>
    </citation>
    <scope>IDENTIFICATION</scope>
</reference>
<organism evidence="1 2">
    <name type="scientific">Mandrillus leucophaeus</name>
    <name type="common">Drill</name>
    <name type="synonym">Papio leucophaeus</name>
    <dbReference type="NCBI Taxonomy" id="9568"/>
    <lineage>
        <taxon>Eukaryota</taxon>
        <taxon>Metazoa</taxon>
        <taxon>Chordata</taxon>
        <taxon>Craniata</taxon>
        <taxon>Vertebrata</taxon>
        <taxon>Euteleostomi</taxon>
        <taxon>Mammalia</taxon>
        <taxon>Eutheria</taxon>
        <taxon>Euarchontoglires</taxon>
        <taxon>Primates</taxon>
        <taxon>Haplorrhini</taxon>
        <taxon>Catarrhini</taxon>
        <taxon>Cercopithecidae</taxon>
        <taxon>Cercopithecinae</taxon>
        <taxon>Mandrillus</taxon>
    </lineage>
</organism>
<evidence type="ECO:0000313" key="2">
    <source>
        <dbReference type="Proteomes" id="UP000233140"/>
    </source>
</evidence>
<keyword evidence="2" id="KW-1185">Reference proteome</keyword>
<proteinExistence type="predicted"/>
<sequence>MCISGGEHWFGPALPRVCEIPLLSLPYAEQSDTGNPSTKVSLKKLWYHMLN</sequence>
<name>A0A2K5XR34_MANLE</name>